<reference evidence="1 2" key="1">
    <citation type="journal article" date="2005" name="Proc. Natl. Acad. Sci. U.S.A.">
        <title>The genome of Salinibacter ruber: convergence and gene exchange among hyperhalophilic bacteria and archaea.</title>
        <authorList>
            <person name="Mongodin E.F."/>
            <person name="Nelson K.E."/>
            <person name="Daugherty S."/>
            <person name="Deboy R.T."/>
            <person name="Wister J."/>
            <person name="Khouri H."/>
            <person name="Weidman J."/>
            <person name="Walsh D.A."/>
            <person name="Papke R.T."/>
            <person name="Sanchez Perez G."/>
            <person name="Sharma A.K."/>
            <person name="Nesbo C.L."/>
            <person name="MacLeod D."/>
            <person name="Bapteste E."/>
            <person name="Doolittle W.F."/>
            <person name="Charlebois R.L."/>
            <person name="Legault B."/>
            <person name="Rodriguez-Valera F."/>
        </authorList>
    </citation>
    <scope>NUCLEOTIDE SEQUENCE [LARGE SCALE GENOMIC DNA]</scope>
    <source>
        <strain evidence="2">DSM 13855 / CECT 5946 / M31</strain>
    </source>
</reference>
<protein>
    <submittedName>
        <fullName evidence="1">Uncharacterized protein</fullName>
    </submittedName>
</protein>
<dbReference type="KEGG" id="sru:SRU_0657"/>
<dbReference type="AlphaFoldDB" id="Q2S4T6"/>
<proteinExistence type="predicted"/>
<evidence type="ECO:0000313" key="1">
    <source>
        <dbReference type="EMBL" id="ABC45154.1"/>
    </source>
</evidence>
<dbReference type="OrthoDB" id="5771572at2"/>
<name>Q2S4T6_SALRD</name>
<gene>
    <name evidence="1" type="ordered locus">SRU_0657</name>
</gene>
<keyword evidence="2" id="KW-1185">Reference proteome</keyword>
<dbReference type="InterPro" id="IPR005368">
    <property type="entry name" value="UPF0175"/>
</dbReference>
<dbReference type="HOGENOM" id="CLU_2195081_0_0_10"/>
<dbReference type="Proteomes" id="UP000008674">
    <property type="component" value="Chromosome"/>
</dbReference>
<accession>Q2S4T6</accession>
<sequence length="108" mass="12670">MDGRRRGSVFLEPPWERVVCVIERSFHQTPEKMQVTIDLPDDVGLDEHEAKERVVALLYEAGMLSEKQGRDVLGLSRRAFQEMLSEHDVAYMNSDPEDIQYELRHRRE</sequence>
<evidence type="ECO:0000313" key="2">
    <source>
        <dbReference type="Proteomes" id="UP000008674"/>
    </source>
</evidence>
<dbReference type="EMBL" id="CP000159">
    <property type="protein sequence ID" value="ABC45154.1"/>
    <property type="molecule type" value="Genomic_DNA"/>
</dbReference>
<organism evidence="1 2">
    <name type="scientific">Salinibacter ruber (strain DSM 13855 / M31)</name>
    <dbReference type="NCBI Taxonomy" id="309807"/>
    <lineage>
        <taxon>Bacteria</taxon>
        <taxon>Pseudomonadati</taxon>
        <taxon>Rhodothermota</taxon>
        <taxon>Rhodothermia</taxon>
        <taxon>Rhodothermales</taxon>
        <taxon>Salinibacteraceae</taxon>
        <taxon>Salinibacter</taxon>
    </lineage>
</organism>
<dbReference type="Pfam" id="PF03683">
    <property type="entry name" value="UPF0175"/>
    <property type="match status" value="1"/>
</dbReference>
<dbReference type="EnsemblBacteria" id="ABC45154">
    <property type="protein sequence ID" value="ABC45154"/>
    <property type="gene ID" value="SRU_0657"/>
</dbReference>